<evidence type="ECO:0000313" key="11">
    <source>
        <dbReference type="Proteomes" id="UP001302274"/>
    </source>
</evidence>
<sequence length="561" mass="59221">MFEMTDAENRINGAKIKVVGVGGGGCNAVNTMIRSGLSGVEYIVANTDAQALSISLAETKIQLGGTVTKGLGAGANPEIGKKSALEDYEKISEVLKGADMVFITAGMGGGTGTGAAPVIAKLAKELGALTVGVVTKPFVFEGKKRFKQAEEGIRNLEESVDSLITIPNQRLLYLAGENLSLVDTFKKADEVLLNAVRGISDLINNTGHINADFADVSTVMANKGLALMGTGTAAGAGRAIKAATEAISSPLLEDISINGATGIIINITGSDTLSMHETNEAVTLIMEAADENAEIIFGTVIDNNMVDDIKVTVIATGLGGQIRAHAGMISGQSASTSTINSSQTTQQTQQAYVAPQPVQQPVYVAPVAQPQYVAPQSQPTAQPTYYSEPAREMAAPVRETVVPQMETPVSRAPVSEVSTPVEAPVAPSSNISQGHTAEDRSDFDRFMSDRNAYSNASHEEEIAHVAPPTQQPSRLIQQIRDAANRYENTGSRPAATTPGNQSSSPVSESGVGNNTRAKSIAEKLGFINFDEDEFDTPSYLRKEEKTTDRPAHREFNKNIDL</sequence>
<dbReference type="NCBIfam" id="TIGR00065">
    <property type="entry name" value="ftsZ"/>
    <property type="match status" value="1"/>
</dbReference>
<keyword evidence="11" id="KW-1185">Reference proteome</keyword>
<reference evidence="10 11" key="1">
    <citation type="submission" date="2023-11" db="EMBL/GenBank/DDBJ databases">
        <title>A Novel Polar Bacteriovorax (B. antarcticus) Isolated from the Biocrust in Antarctica.</title>
        <authorList>
            <person name="Mun W."/>
            <person name="Choi S.Y."/>
            <person name="Mitchell R.J."/>
        </authorList>
    </citation>
    <scope>NUCLEOTIDE SEQUENCE [LARGE SCALE GENOMIC DNA]</scope>
    <source>
        <strain evidence="10 11">PP10</strain>
    </source>
</reference>
<dbReference type="InterPro" id="IPR003008">
    <property type="entry name" value="Tubulin_FtsZ_GTPase"/>
</dbReference>
<dbReference type="InterPro" id="IPR024757">
    <property type="entry name" value="FtsZ_C"/>
</dbReference>
<evidence type="ECO:0000259" key="9">
    <source>
        <dbReference type="SMART" id="SM00865"/>
    </source>
</evidence>
<dbReference type="PRINTS" id="PR00423">
    <property type="entry name" value="CELLDVISFTSZ"/>
</dbReference>
<keyword evidence="4 6" id="KW-0131">Cell cycle</keyword>
<protein>
    <recommendedName>
        <fullName evidence="4 5">Cell division protein FtsZ</fullName>
    </recommendedName>
</protein>
<dbReference type="PANTHER" id="PTHR30314">
    <property type="entry name" value="CELL DIVISION PROTEIN FTSZ-RELATED"/>
    <property type="match status" value="1"/>
</dbReference>
<feature type="compositionally biased region" description="Basic and acidic residues" evidence="7">
    <location>
        <begin position="540"/>
        <end position="561"/>
    </location>
</feature>
<dbReference type="Gene3D" id="3.30.1330.20">
    <property type="entry name" value="Tubulin/FtsZ, C-terminal domain"/>
    <property type="match status" value="1"/>
</dbReference>
<evidence type="ECO:0000256" key="1">
    <source>
        <dbReference type="ARBA" id="ARBA00009690"/>
    </source>
</evidence>
<keyword evidence="2 4" id="KW-0547">Nucleotide-binding</keyword>
<organism evidence="10 11">
    <name type="scientific">Bacteriovorax antarcticus</name>
    <dbReference type="NCBI Taxonomy" id="3088717"/>
    <lineage>
        <taxon>Bacteria</taxon>
        <taxon>Pseudomonadati</taxon>
        <taxon>Bdellovibrionota</taxon>
        <taxon>Bacteriovoracia</taxon>
        <taxon>Bacteriovoracales</taxon>
        <taxon>Bacteriovoracaceae</taxon>
        <taxon>Bacteriovorax</taxon>
    </lineage>
</organism>
<dbReference type="Proteomes" id="UP001302274">
    <property type="component" value="Unassembled WGS sequence"/>
</dbReference>
<evidence type="ECO:0000256" key="2">
    <source>
        <dbReference type="ARBA" id="ARBA00022741"/>
    </source>
</evidence>
<feature type="binding site" evidence="4">
    <location>
        <begin position="110"/>
        <end position="112"/>
    </location>
    <ligand>
        <name>GTP</name>
        <dbReference type="ChEBI" id="CHEBI:37565"/>
    </ligand>
</feature>
<dbReference type="InterPro" id="IPR018316">
    <property type="entry name" value="Tubulin/FtsZ_2-layer-sand-dom"/>
</dbReference>
<feature type="region of interest" description="Disordered" evidence="7">
    <location>
        <begin position="406"/>
        <end position="439"/>
    </location>
</feature>
<comment type="caution">
    <text evidence="10">The sequence shown here is derived from an EMBL/GenBank/DDBJ whole genome shotgun (WGS) entry which is preliminary data.</text>
</comment>
<dbReference type="SUPFAM" id="SSF52490">
    <property type="entry name" value="Tubulin nucleotide-binding domain-like"/>
    <property type="match status" value="1"/>
</dbReference>
<feature type="binding site" evidence="4">
    <location>
        <position position="189"/>
    </location>
    <ligand>
        <name>GTP</name>
        <dbReference type="ChEBI" id="CHEBI:37565"/>
    </ligand>
</feature>
<dbReference type="GO" id="GO:0051301">
    <property type="term" value="P:cell division"/>
    <property type="evidence" value="ECO:0007669"/>
    <property type="project" value="UniProtKB-KW"/>
</dbReference>
<evidence type="ECO:0000259" key="8">
    <source>
        <dbReference type="SMART" id="SM00864"/>
    </source>
</evidence>
<dbReference type="CDD" id="cd02201">
    <property type="entry name" value="FtsZ_type1"/>
    <property type="match status" value="1"/>
</dbReference>
<feature type="domain" description="Tubulin/FtsZ GTPase" evidence="8">
    <location>
        <begin position="15"/>
        <end position="207"/>
    </location>
</feature>
<feature type="region of interest" description="Disordered" evidence="7">
    <location>
        <begin position="532"/>
        <end position="561"/>
    </location>
</feature>
<dbReference type="InterPro" id="IPR036525">
    <property type="entry name" value="Tubulin/FtsZ_GTPase_sf"/>
</dbReference>
<dbReference type="InterPro" id="IPR008280">
    <property type="entry name" value="Tub_FtsZ_C"/>
</dbReference>
<accession>A0ABU5VQR6</accession>
<evidence type="ECO:0000256" key="5">
    <source>
        <dbReference type="NCBIfam" id="TIGR00065"/>
    </source>
</evidence>
<dbReference type="SMART" id="SM00864">
    <property type="entry name" value="Tubulin"/>
    <property type="match status" value="1"/>
</dbReference>
<feature type="region of interest" description="Disordered" evidence="7">
    <location>
        <begin position="488"/>
        <end position="515"/>
    </location>
</feature>
<proteinExistence type="inferred from homology"/>
<gene>
    <name evidence="4 10" type="primary">ftsZ</name>
    <name evidence="10" type="ORF">SHI21_00785</name>
</gene>
<evidence type="ECO:0000256" key="7">
    <source>
        <dbReference type="SAM" id="MobiDB-lite"/>
    </source>
</evidence>
<keyword evidence="4" id="KW-0963">Cytoplasm</keyword>
<feature type="compositionally biased region" description="Polar residues" evidence="7">
    <location>
        <begin position="497"/>
        <end position="515"/>
    </location>
</feature>
<dbReference type="Pfam" id="PF00091">
    <property type="entry name" value="Tubulin"/>
    <property type="match status" value="1"/>
</dbReference>
<evidence type="ECO:0000313" key="10">
    <source>
        <dbReference type="EMBL" id="MEA9354719.1"/>
    </source>
</evidence>
<feature type="binding site" evidence="4">
    <location>
        <position position="145"/>
    </location>
    <ligand>
        <name>GTP</name>
        <dbReference type="ChEBI" id="CHEBI:37565"/>
    </ligand>
</feature>
<dbReference type="Gene3D" id="3.40.50.1440">
    <property type="entry name" value="Tubulin/FtsZ, GTPase domain"/>
    <property type="match status" value="1"/>
</dbReference>
<dbReference type="SMART" id="SM00865">
    <property type="entry name" value="Tubulin_C"/>
    <property type="match status" value="1"/>
</dbReference>
<keyword evidence="4 6" id="KW-0132">Cell division</keyword>
<dbReference type="InterPro" id="IPR037103">
    <property type="entry name" value="Tubulin/FtsZ-like_C"/>
</dbReference>
<dbReference type="HAMAP" id="MF_00909">
    <property type="entry name" value="FtsZ"/>
    <property type="match status" value="1"/>
</dbReference>
<dbReference type="InterPro" id="IPR045061">
    <property type="entry name" value="FtsZ/CetZ"/>
</dbReference>
<dbReference type="EMBL" id="JAYGJQ010000001">
    <property type="protein sequence ID" value="MEA9354719.1"/>
    <property type="molecule type" value="Genomic_DNA"/>
</dbReference>
<dbReference type="SUPFAM" id="SSF55307">
    <property type="entry name" value="Tubulin C-terminal domain-like"/>
    <property type="match status" value="1"/>
</dbReference>
<comment type="function">
    <text evidence="4 6">Essential cell division protein that forms a contractile ring structure (Z ring) at the future cell division site. The regulation of the ring assembly controls the timing and the location of cell division. One of the functions of the FtsZ ring is to recruit other cell division proteins to the septum to produce a new cell wall between the dividing cells. Binds GTP and shows GTPase activity.</text>
</comment>
<evidence type="ECO:0000256" key="4">
    <source>
        <dbReference type="HAMAP-Rule" id="MF_00909"/>
    </source>
</evidence>
<evidence type="ECO:0000256" key="3">
    <source>
        <dbReference type="ARBA" id="ARBA00023134"/>
    </source>
</evidence>
<comment type="similarity">
    <text evidence="1 4 6">Belongs to the FtsZ family.</text>
</comment>
<dbReference type="PANTHER" id="PTHR30314:SF3">
    <property type="entry name" value="MITOCHONDRIAL DIVISION PROTEIN FSZA"/>
    <property type="match status" value="1"/>
</dbReference>
<comment type="subcellular location">
    <subcellularLocation>
        <location evidence="4">Cytoplasm</location>
    </subcellularLocation>
    <text evidence="4">Assembles at midcell at the inner surface of the cytoplasmic membrane.</text>
</comment>
<dbReference type="PROSITE" id="PS01134">
    <property type="entry name" value="FTSZ_1"/>
    <property type="match status" value="1"/>
</dbReference>
<name>A0ABU5VQR6_9BACT</name>
<keyword evidence="4 6" id="KW-0717">Septation</keyword>
<evidence type="ECO:0000256" key="6">
    <source>
        <dbReference type="RuleBase" id="RU000631"/>
    </source>
</evidence>
<dbReference type="InterPro" id="IPR020805">
    <property type="entry name" value="Cell_div_FtsZ_CS"/>
</dbReference>
<keyword evidence="3 4" id="KW-0342">GTP-binding</keyword>
<dbReference type="Pfam" id="PF12327">
    <property type="entry name" value="FtsZ_C"/>
    <property type="match status" value="1"/>
</dbReference>
<dbReference type="InterPro" id="IPR000158">
    <property type="entry name" value="Cell_div_FtsZ"/>
</dbReference>
<feature type="binding site" evidence="4">
    <location>
        <begin position="23"/>
        <end position="27"/>
    </location>
    <ligand>
        <name>GTP</name>
        <dbReference type="ChEBI" id="CHEBI:37565"/>
    </ligand>
</feature>
<dbReference type="PROSITE" id="PS01135">
    <property type="entry name" value="FTSZ_2"/>
    <property type="match status" value="1"/>
</dbReference>
<feature type="domain" description="Tubulin/FtsZ 2-layer sandwich" evidence="9">
    <location>
        <begin position="209"/>
        <end position="327"/>
    </location>
</feature>
<comment type="subunit">
    <text evidence="4">Homodimer. Polymerizes to form a dynamic ring structure in a strictly GTP-dependent manner. Interacts directly with several other division proteins.</text>
</comment>
<feature type="binding site" evidence="4">
    <location>
        <position position="141"/>
    </location>
    <ligand>
        <name>GTP</name>
        <dbReference type="ChEBI" id="CHEBI:37565"/>
    </ligand>
</feature>